<name>A0AAW2HMM6_9NEOP</name>
<dbReference type="CDD" id="cd19031">
    <property type="entry name" value="LGIC_ECD_nAChR_proto_alpha-like"/>
    <property type="match status" value="1"/>
</dbReference>
<evidence type="ECO:0000256" key="11">
    <source>
        <dbReference type="ARBA" id="ARBA00023157"/>
    </source>
</evidence>
<reference evidence="22" key="1">
    <citation type="journal article" date="2024" name="Gigascience">
        <title>Chromosome-level genome of the poultry shaft louse Menopon gallinae provides insight into the host-switching and adaptive evolution of parasitic lice.</title>
        <authorList>
            <person name="Xu Y."/>
            <person name="Ma L."/>
            <person name="Liu S."/>
            <person name="Liang Y."/>
            <person name="Liu Q."/>
            <person name="He Z."/>
            <person name="Tian L."/>
            <person name="Duan Y."/>
            <person name="Cai W."/>
            <person name="Li H."/>
            <person name="Song F."/>
        </authorList>
    </citation>
    <scope>NUCLEOTIDE SEQUENCE</scope>
    <source>
        <strain evidence="22">Cailab_2023a</strain>
    </source>
</reference>
<dbReference type="InterPro" id="IPR006201">
    <property type="entry name" value="Neur_channel"/>
</dbReference>
<dbReference type="Pfam" id="PF02932">
    <property type="entry name" value="Neur_chan_memb"/>
    <property type="match status" value="1"/>
</dbReference>
<dbReference type="InterPro" id="IPR036734">
    <property type="entry name" value="Neur_chan_lig-bd_sf"/>
</dbReference>
<keyword evidence="9 18" id="KW-0406">Ion transport</keyword>
<keyword evidence="15" id="KW-1071">Ligand-gated ion channel</keyword>
<comment type="subcellular location">
    <subcellularLocation>
        <location evidence="17">Postsynaptic cell membrane</location>
        <topology evidence="17">Multi-pass membrane protein</topology>
    </subcellularLocation>
</comment>
<dbReference type="EMBL" id="JARGDH010000004">
    <property type="protein sequence ID" value="KAL0270715.1"/>
    <property type="molecule type" value="Genomic_DNA"/>
</dbReference>
<evidence type="ECO:0000256" key="10">
    <source>
        <dbReference type="ARBA" id="ARBA00023136"/>
    </source>
</evidence>
<accession>A0AAW2HMM6</accession>
<evidence type="ECO:0000313" key="22">
    <source>
        <dbReference type="EMBL" id="KAL0270715.1"/>
    </source>
</evidence>
<evidence type="ECO:0000256" key="9">
    <source>
        <dbReference type="ARBA" id="ARBA00023065"/>
    </source>
</evidence>
<feature type="domain" description="Neurotransmitter-gated ion-channel transmembrane" evidence="21">
    <location>
        <begin position="244"/>
        <end position="515"/>
    </location>
</feature>
<dbReference type="Gene3D" id="2.70.170.10">
    <property type="entry name" value="Neurotransmitter-gated ion-channel ligand-binding domain"/>
    <property type="match status" value="1"/>
</dbReference>
<keyword evidence="5 18" id="KW-0812">Transmembrane</keyword>
<feature type="domain" description="Neurotransmitter-gated ion-channel ligand-binding" evidence="20">
    <location>
        <begin position="23"/>
        <end position="237"/>
    </location>
</feature>
<feature type="transmembrane region" description="Helical" evidence="18">
    <location>
        <begin position="269"/>
        <end position="291"/>
    </location>
</feature>
<evidence type="ECO:0000256" key="7">
    <source>
        <dbReference type="ARBA" id="ARBA00022989"/>
    </source>
</evidence>
<dbReference type="SUPFAM" id="SSF63712">
    <property type="entry name" value="Nicotinic receptor ligand binding domain-like"/>
    <property type="match status" value="1"/>
</dbReference>
<dbReference type="FunFam" id="1.20.58.390:FF:000030">
    <property type="entry name" value="Acetylcholine receptor subunit alpha-L1"/>
    <property type="match status" value="1"/>
</dbReference>
<keyword evidence="3 18" id="KW-0813">Transport</keyword>
<evidence type="ECO:0000256" key="3">
    <source>
        <dbReference type="ARBA" id="ARBA00022448"/>
    </source>
</evidence>
<comment type="caution">
    <text evidence="22">The sequence shown here is derived from an EMBL/GenBank/DDBJ whole genome shotgun (WGS) entry which is preliminary data.</text>
</comment>
<evidence type="ECO:0000256" key="15">
    <source>
        <dbReference type="ARBA" id="ARBA00023286"/>
    </source>
</evidence>
<evidence type="ECO:0000256" key="5">
    <source>
        <dbReference type="ARBA" id="ARBA00022692"/>
    </source>
</evidence>
<evidence type="ECO:0000256" key="14">
    <source>
        <dbReference type="ARBA" id="ARBA00023257"/>
    </source>
</evidence>
<feature type="transmembrane region" description="Helical" evidence="18">
    <location>
        <begin position="499"/>
        <end position="517"/>
    </location>
</feature>
<keyword evidence="13" id="KW-0325">Glycoprotein</keyword>
<feature type="chain" id="PRO_5043096629" description="Nicotinic acetylcholine receptor alpha 2 subunit" evidence="18">
    <location>
        <begin position="19"/>
        <end position="548"/>
    </location>
</feature>
<dbReference type="InterPro" id="IPR036719">
    <property type="entry name" value="Neuro-gated_channel_TM_sf"/>
</dbReference>
<keyword evidence="6 18" id="KW-0732">Signal</keyword>
<keyword evidence="11" id="KW-1015">Disulfide bond</keyword>
<organism evidence="22">
    <name type="scientific">Menopon gallinae</name>
    <name type="common">poultry shaft louse</name>
    <dbReference type="NCBI Taxonomy" id="328185"/>
    <lineage>
        <taxon>Eukaryota</taxon>
        <taxon>Metazoa</taxon>
        <taxon>Ecdysozoa</taxon>
        <taxon>Arthropoda</taxon>
        <taxon>Hexapoda</taxon>
        <taxon>Insecta</taxon>
        <taxon>Pterygota</taxon>
        <taxon>Neoptera</taxon>
        <taxon>Paraneoptera</taxon>
        <taxon>Psocodea</taxon>
        <taxon>Troctomorpha</taxon>
        <taxon>Phthiraptera</taxon>
        <taxon>Amblycera</taxon>
        <taxon>Menoponidae</taxon>
        <taxon>Menopon</taxon>
    </lineage>
</organism>
<evidence type="ECO:0000256" key="13">
    <source>
        <dbReference type="ARBA" id="ARBA00023180"/>
    </source>
</evidence>
<dbReference type="GO" id="GO:0007271">
    <property type="term" value="P:synaptic transmission, cholinergic"/>
    <property type="evidence" value="ECO:0007669"/>
    <property type="project" value="UniProtKB-ARBA"/>
</dbReference>
<evidence type="ECO:0000256" key="17">
    <source>
        <dbReference type="ARBA" id="ARBA00034104"/>
    </source>
</evidence>
<evidence type="ECO:0000256" key="6">
    <source>
        <dbReference type="ARBA" id="ARBA00022729"/>
    </source>
</evidence>
<dbReference type="PRINTS" id="PR00252">
    <property type="entry name" value="NRIONCHANNEL"/>
</dbReference>
<evidence type="ECO:0000256" key="4">
    <source>
        <dbReference type="ARBA" id="ARBA00022475"/>
    </source>
</evidence>
<evidence type="ECO:0000259" key="21">
    <source>
        <dbReference type="Pfam" id="PF02932"/>
    </source>
</evidence>
<dbReference type="PROSITE" id="PS00236">
    <property type="entry name" value="NEUROTR_ION_CHANNEL"/>
    <property type="match status" value="1"/>
</dbReference>
<evidence type="ECO:0000256" key="19">
    <source>
        <dbReference type="SAM" id="MobiDB-lite"/>
    </source>
</evidence>
<keyword evidence="16 18" id="KW-0407">Ion channel</keyword>
<dbReference type="GO" id="GO:0004888">
    <property type="term" value="F:transmembrane signaling receptor activity"/>
    <property type="evidence" value="ECO:0007669"/>
    <property type="project" value="InterPro"/>
</dbReference>
<dbReference type="InterPro" id="IPR018000">
    <property type="entry name" value="Neurotransmitter_ion_chnl_CS"/>
</dbReference>
<dbReference type="FunFam" id="1.20.58.390:FF:000012">
    <property type="entry name" value="Acetylcholine receptor subunit alpha-like"/>
    <property type="match status" value="1"/>
</dbReference>
<dbReference type="Pfam" id="PF02931">
    <property type="entry name" value="Neur_chan_LBD"/>
    <property type="match status" value="1"/>
</dbReference>
<dbReference type="GO" id="GO:0045211">
    <property type="term" value="C:postsynaptic membrane"/>
    <property type="evidence" value="ECO:0007669"/>
    <property type="project" value="UniProtKB-SubCell"/>
</dbReference>
<dbReference type="InterPro" id="IPR006029">
    <property type="entry name" value="Neurotrans-gated_channel_TM"/>
</dbReference>
<dbReference type="InterPro" id="IPR002394">
    <property type="entry name" value="Nicotinic_acetylcholine_rcpt"/>
</dbReference>
<keyword evidence="4" id="KW-1003">Cell membrane</keyword>
<evidence type="ECO:0000256" key="16">
    <source>
        <dbReference type="ARBA" id="ARBA00023303"/>
    </source>
</evidence>
<keyword evidence="8" id="KW-0770">Synapse</keyword>
<dbReference type="Gene3D" id="1.20.58.390">
    <property type="entry name" value="Neurotransmitter-gated ion-channel transmembrane domain"/>
    <property type="match status" value="2"/>
</dbReference>
<keyword evidence="10 18" id="KW-0472">Membrane</keyword>
<dbReference type="SUPFAM" id="SSF90112">
    <property type="entry name" value="Neurotransmitter-gated ion-channel transmembrane pore"/>
    <property type="match status" value="1"/>
</dbReference>
<feature type="region of interest" description="Disordered" evidence="19">
    <location>
        <begin position="393"/>
        <end position="413"/>
    </location>
</feature>
<gene>
    <name evidence="22" type="ORF">PYX00_008023</name>
</gene>
<feature type="transmembrane region" description="Helical" evidence="18">
    <location>
        <begin position="303"/>
        <end position="324"/>
    </location>
</feature>
<sequence length="548" mass="61926">MFPELSLNFLLLATIIRANPDAKRLYDDLLSNYNRLIRPVSNNTDTVLVKLGLRLSQLIDLNLKDQILTTNVWLEHEWVDHKFRWDPAEYGGVTELYVPSEHIWLPDIVLYNNADGEYVVTTMTKAVLHHTGKVVWSPPAIFKSSCEIDVRYFPFDQQTCFMKFGSWTYDGDQIDLKHIDQKVGEDKVEIGINLKQYYPSVEWDILGVPAERHEKYYPCCAEPYPDIFFNITLRRKTLFYTVNLIIPCVGISYLSVLVFYLPADSGEKIALCISILLSQTMFFLLISEIIPSTSLALPLLGKYLLFTMVLVGLSVLITIVVLNVHYRKPSTHKMAPWVRKILIRKLPRLLCMKVPDQLFADMTFNKRLLRTKNSKIHAAAAAYAMASSSTVSSPDSIRRNAGPGGCNGLHSTTSTTTSATHRFSGFMGALSGISSYNGLPSVVGLDGSLSDVAAKKKYPFELEKAIHNVMFIQNHMRRQDEFDAEDQDWGYVAMVLDRLFLWLFGVASILGTVAILGEAPSLYDDTKPIDIDLSLIVRKQYLPDVDNS</sequence>
<proteinExistence type="inferred from homology"/>
<evidence type="ECO:0000259" key="20">
    <source>
        <dbReference type="Pfam" id="PF02931"/>
    </source>
</evidence>
<dbReference type="PRINTS" id="PR00254">
    <property type="entry name" value="NICOTINICR"/>
</dbReference>
<comment type="similarity">
    <text evidence="2">Belongs to the ligand-gated ion channel (TC 1.A.9) family. Acetylcholine receptor (TC 1.A.9.1) subfamily.</text>
</comment>
<dbReference type="NCBIfam" id="TIGR00860">
    <property type="entry name" value="LIC"/>
    <property type="match status" value="1"/>
</dbReference>
<protein>
    <recommendedName>
        <fullName evidence="23">Nicotinic acetylcholine receptor alpha 2 subunit</fullName>
    </recommendedName>
</protein>
<feature type="signal peptide" evidence="18">
    <location>
        <begin position="1"/>
        <end position="18"/>
    </location>
</feature>
<keyword evidence="14" id="KW-0628">Postsynaptic cell membrane</keyword>
<dbReference type="InterPro" id="IPR038050">
    <property type="entry name" value="Neuro_actylchol_rec"/>
</dbReference>
<comment type="function">
    <text evidence="1">After binding acetylcholine, the AChR responds by an extensive change in conformation that affects all subunits and leads to opening of an ion-conducting channel across the plasma membrane.</text>
</comment>
<evidence type="ECO:0000256" key="8">
    <source>
        <dbReference type="ARBA" id="ARBA00023018"/>
    </source>
</evidence>
<dbReference type="AlphaFoldDB" id="A0AAW2HMM6"/>
<evidence type="ECO:0000256" key="12">
    <source>
        <dbReference type="ARBA" id="ARBA00023170"/>
    </source>
</evidence>
<keyword evidence="7 18" id="KW-1133">Transmembrane helix</keyword>
<evidence type="ECO:0000256" key="2">
    <source>
        <dbReference type="ARBA" id="ARBA00009237"/>
    </source>
</evidence>
<evidence type="ECO:0008006" key="23">
    <source>
        <dbReference type="Google" id="ProtNLM"/>
    </source>
</evidence>
<keyword evidence="12" id="KW-0675">Receptor</keyword>
<dbReference type="InterPro" id="IPR006202">
    <property type="entry name" value="Neur_chan_lig-bd"/>
</dbReference>
<evidence type="ECO:0000256" key="18">
    <source>
        <dbReference type="RuleBase" id="RU000687"/>
    </source>
</evidence>
<dbReference type="CDD" id="cd19064">
    <property type="entry name" value="LGIC_TM_nAChR"/>
    <property type="match status" value="1"/>
</dbReference>
<dbReference type="PANTHER" id="PTHR18945">
    <property type="entry name" value="NEUROTRANSMITTER GATED ION CHANNEL"/>
    <property type="match status" value="1"/>
</dbReference>
<evidence type="ECO:0000256" key="1">
    <source>
        <dbReference type="ARBA" id="ARBA00003328"/>
    </source>
</evidence>
<dbReference type="FunFam" id="2.70.170.10:FF:000013">
    <property type="entry name" value="Acetylcholine receptor subunit alpha"/>
    <property type="match status" value="1"/>
</dbReference>
<dbReference type="GO" id="GO:0022848">
    <property type="term" value="F:acetylcholine-gated monoatomic cation-selective channel activity"/>
    <property type="evidence" value="ECO:0007669"/>
    <property type="project" value="InterPro"/>
</dbReference>
<feature type="transmembrane region" description="Helical" evidence="18">
    <location>
        <begin position="238"/>
        <end position="262"/>
    </location>
</feature>